<protein>
    <submittedName>
        <fullName evidence="5">NUDIX hydrolase</fullName>
    </submittedName>
</protein>
<dbReference type="EMBL" id="DYWT01000211">
    <property type="protein sequence ID" value="HJF32717.1"/>
    <property type="molecule type" value="Genomic_DNA"/>
</dbReference>
<reference evidence="5" key="2">
    <citation type="submission" date="2021-09" db="EMBL/GenBank/DDBJ databases">
        <authorList>
            <person name="Gilroy R."/>
        </authorList>
    </citation>
    <scope>NUCLEOTIDE SEQUENCE</scope>
    <source>
        <strain evidence="5">CHK171-7178</strain>
    </source>
</reference>
<dbReference type="InterPro" id="IPR020084">
    <property type="entry name" value="NUDIX_hydrolase_CS"/>
</dbReference>
<dbReference type="PANTHER" id="PTHR43046">
    <property type="entry name" value="GDP-MANNOSE MANNOSYL HYDROLASE"/>
    <property type="match status" value="1"/>
</dbReference>
<evidence type="ECO:0000256" key="1">
    <source>
        <dbReference type="ARBA" id="ARBA00001946"/>
    </source>
</evidence>
<dbReference type="GO" id="GO:0016787">
    <property type="term" value="F:hydrolase activity"/>
    <property type="evidence" value="ECO:0007669"/>
    <property type="project" value="UniProtKB-KW"/>
</dbReference>
<dbReference type="InterPro" id="IPR020476">
    <property type="entry name" value="Nudix_hydrolase"/>
</dbReference>
<dbReference type="SUPFAM" id="SSF55811">
    <property type="entry name" value="Nudix"/>
    <property type="match status" value="1"/>
</dbReference>
<evidence type="ECO:0000256" key="3">
    <source>
        <dbReference type="RuleBase" id="RU003476"/>
    </source>
</evidence>
<dbReference type="PRINTS" id="PR00502">
    <property type="entry name" value="NUDIXFAMILY"/>
</dbReference>
<dbReference type="Proteomes" id="UP000698173">
    <property type="component" value="Unassembled WGS sequence"/>
</dbReference>
<dbReference type="Gene3D" id="3.90.79.10">
    <property type="entry name" value="Nucleoside Triphosphate Pyrophosphohydrolase"/>
    <property type="match status" value="1"/>
</dbReference>
<comment type="similarity">
    <text evidence="3">Belongs to the Nudix hydrolase family.</text>
</comment>
<organism evidence="5 6">
    <name type="scientific">Sporosarcina psychrophila</name>
    <name type="common">Bacillus psychrophilus</name>
    <dbReference type="NCBI Taxonomy" id="1476"/>
    <lineage>
        <taxon>Bacteria</taxon>
        <taxon>Bacillati</taxon>
        <taxon>Bacillota</taxon>
        <taxon>Bacilli</taxon>
        <taxon>Bacillales</taxon>
        <taxon>Caryophanaceae</taxon>
        <taxon>Sporosarcina</taxon>
    </lineage>
</organism>
<dbReference type="PROSITE" id="PS00893">
    <property type="entry name" value="NUDIX_BOX"/>
    <property type="match status" value="1"/>
</dbReference>
<dbReference type="InterPro" id="IPR015797">
    <property type="entry name" value="NUDIX_hydrolase-like_dom_sf"/>
</dbReference>
<dbReference type="Pfam" id="PF00293">
    <property type="entry name" value="NUDIX"/>
    <property type="match status" value="1"/>
</dbReference>
<keyword evidence="2 3" id="KW-0378">Hydrolase</keyword>
<evidence type="ECO:0000313" key="5">
    <source>
        <dbReference type="EMBL" id="HJF32717.1"/>
    </source>
</evidence>
<comment type="caution">
    <text evidence="5">The sequence shown here is derived from an EMBL/GenBank/DDBJ whole genome shotgun (WGS) entry which is preliminary data.</text>
</comment>
<reference evidence="5" key="1">
    <citation type="journal article" date="2021" name="PeerJ">
        <title>Extensive microbial diversity within the chicken gut microbiome revealed by metagenomics and culture.</title>
        <authorList>
            <person name="Gilroy R."/>
            <person name="Ravi A."/>
            <person name="Getino M."/>
            <person name="Pursley I."/>
            <person name="Horton D.L."/>
            <person name="Alikhan N.F."/>
            <person name="Baker D."/>
            <person name="Gharbi K."/>
            <person name="Hall N."/>
            <person name="Watson M."/>
            <person name="Adriaenssens E.M."/>
            <person name="Foster-Nyarko E."/>
            <person name="Jarju S."/>
            <person name="Secka A."/>
            <person name="Antonio M."/>
            <person name="Oren A."/>
            <person name="Chaudhuri R.R."/>
            <person name="La Ragione R."/>
            <person name="Hildebrand F."/>
            <person name="Pallen M.J."/>
        </authorList>
    </citation>
    <scope>NUCLEOTIDE SEQUENCE</scope>
    <source>
        <strain evidence="5">CHK171-7178</strain>
    </source>
</reference>
<dbReference type="PANTHER" id="PTHR43046:SF14">
    <property type="entry name" value="MUTT_NUDIX FAMILY PROTEIN"/>
    <property type="match status" value="1"/>
</dbReference>
<dbReference type="InterPro" id="IPR000086">
    <property type="entry name" value="NUDIX_hydrolase_dom"/>
</dbReference>
<dbReference type="PROSITE" id="PS51462">
    <property type="entry name" value="NUDIX"/>
    <property type="match status" value="1"/>
</dbReference>
<proteinExistence type="inferred from homology"/>
<accession>A0A921G1D3</accession>
<evidence type="ECO:0000313" key="6">
    <source>
        <dbReference type="Proteomes" id="UP000698173"/>
    </source>
</evidence>
<gene>
    <name evidence="5" type="ORF">K8V56_13215</name>
</gene>
<sequence>MSRKMRGNVWLGAAGLVVNSKGQWLVVRKTYGGLKGLWSIPAGFVEGNETADRAAIREVKEETGIVCRLEGMIGFRTGVLTGEISDNMAIFLLTLAKEDQVLIPQLKEISEVAWKSPFELKKDKDVSVMLHEIAEKVIESGFDEIENINPGDQFGYTSYKLFFKK</sequence>
<dbReference type="AlphaFoldDB" id="A0A921G1D3"/>
<comment type="cofactor">
    <cofactor evidence="1">
        <name>Mg(2+)</name>
        <dbReference type="ChEBI" id="CHEBI:18420"/>
    </cofactor>
</comment>
<evidence type="ECO:0000256" key="2">
    <source>
        <dbReference type="ARBA" id="ARBA00022801"/>
    </source>
</evidence>
<evidence type="ECO:0000259" key="4">
    <source>
        <dbReference type="PROSITE" id="PS51462"/>
    </source>
</evidence>
<feature type="domain" description="Nudix hydrolase" evidence="4">
    <location>
        <begin position="8"/>
        <end position="139"/>
    </location>
</feature>
<name>A0A921G1D3_SPOPS</name>